<dbReference type="SMART" id="SM00420">
    <property type="entry name" value="HTH_DEOR"/>
    <property type="match status" value="1"/>
</dbReference>
<dbReference type="Proteomes" id="UP001162740">
    <property type="component" value="Plasmid pGD02.2.1"/>
</dbReference>
<dbReference type="InterPro" id="IPR036390">
    <property type="entry name" value="WH_DNA-bd_sf"/>
</dbReference>
<dbReference type="GO" id="GO:0003677">
    <property type="term" value="F:DNA binding"/>
    <property type="evidence" value="ECO:0007669"/>
    <property type="project" value="UniProtKB-KW"/>
</dbReference>
<evidence type="ECO:0000256" key="3">
    <source>
        <dbReference type="ARBA" id="ARBA00023163"/>
    </source>
</evidence>
<accession>A0AA47ADM1</accession>
<proteinExistence type="predicted"/>
<keyword evidence="1" id="KW-0805">Transcription regulation</keyword>
<keyword evidence="3" id="KW-0804">Transcription</keyword>
<dbReference type="Gene3D" id="1.10.10.10">
    <property type="entry name" value="Winged helix-like DNA-binding domain superfamily/Winged helix DNA-binding domain"/>
    <property type="match status" value="1"/>
</dbReference>
<dbReference type="PROSITE" id="PS00894">
    <property type="entry name" value="HTH_DEOR_1"/>
    <property type="match status" value="1"/>
</dbReference>
<dbReference type="SMART" id="SM01134">
    <property type="entry name" value="DeoRC"/>
    <property type="match status" value="1"/>
</dbReference>
<dbReference type="InterPro" id="IPR050313">
    <property type="entry name" value="Carb_Metab_HTH_regulators"/>
</dbReference>
<dbReference type="RefSeq" id="WP_229581400.1">
    <property type="nucleotide sequence ID" value="NZ_CP083975.1"/>
</dbReference>
<dbReference type="InterPro" id="IPR001034">
    <property type="entry name" value="DeoR_HTH"/>
</dbReference>
<feature type="domain" description="HTH deoR-type" evidence="5">
    <location>
        <begin position="10"/>
        <end position="65"/>
    </location>
</feature>
<organism evidence="6 7">
    <name type="scientific">Rhodococcus rhodochrous</name>
    <dbReference type="NCBI Taxonomy" id="1829"/>
    <lineage>
        <taxon>Bacteria</taxon>
        <taxon>Bacillati</taxon>
        <taxon>Actinomycetota</taxon>
        <taxon>Actinomycetes</taxon>
        <taxon>Mycobacteriales</taxon>
        <taxon>Nocardiaceae</taxon>
        <taxon>Rhodococcus</taxon>
    </lineage>
</organism>
<dbReference type="InterPro" id="IPR014036">
    <property type="entry name" value="DeoR-like_C"/>
</dbReference>
<reference evidence="6 7" key="1">
    <citation type="journal article" date="2021" name="Front. Microbiol.">
        <title>Bacterial Transformation of Aromatic Monomers in Softwood Black Liquor.</title>
        <authorList>
            <person name="Navas L.E."/>
            <person name="Dexter G."/>
            <person name="Liu J."/>
            <person name="Levy-Booth D."/>
            <person name="Cho M."/>
            <person name="Jang S.K."/>
            <person name="Mansfield S.D."/>
            <person name="Renneckar S."/>
            <person name="Mohn W.W."/>
            <person name="Eltis L.D."/>
        </authorList>
    </citation>
    <scope>NUCLEOTIDE SEQUENCE [LARGE SCALE GENOMIC DNA]</scope>
    <source>
        <strain evidence="6 7">GD02</strain>
    </source>
</reference>
<evidence type="ECO:0000313" key="6">
    <source>
        <dbReference type="EMBL" id="UZF48006.1"/>
    </source>
</evidence>
<dbReference type="EMBL" id="CP083975">
    <property type="protein sequence ID" value="UZF48006.1"/>
    <property type="molecule type" value="Genomic_DNA"/>
</dbReference>
<dbReference type="Pfam" id="PF08220">
    <property type="entry name" value="HTH_DeoR"/>
    <property type="match status" value="1"/>
</dbReference>
<dbReference type="InterPro" id="IPR018356">
    <property type="entry name" value="Tscrpt_reg_HTH_DeoR_CS"/>
</dbReference>
<evidence type="ECO:0000259" key="5">
    <source>
        <dbReference type="PROSITE" id="PS51000"/>
    </source>
</evidence>
<evidence type="ECO:0000256" key="2">
    <source>
        <dbReference type="ARBA" id="ARBA00023125"/>
    </source>
</evidence>
<geneLocation type="plasmid" evidence="6 7">
    <name>pGD02.2.1</name>
</geneLocation>
<sequence length="291" mass="31308">MTQRIISTSRQARLDAILECLLADENETAQSLSTRFGLSLMTVHRDLDELQRRGVIRKFRGGVSVARTSTYEISAPLRRLVAVPQKKAIAAAAAASMVAPGQSILLDDSTTVATMLDHLLDIEELHIVTNYLPTLTRIAHDGGATVTAIGGTFDIGHESFLGVGAVAAIRNLRVDTAFFSTTSADLDGTYHQEESIVPVKAEMMRSARRRVLLVDSSKLGGTSLHRVSGWKVVDDLVTDIGAPADLLDALRAQGVRVTTIDPATPFPEARREPGTDAVGTDEAGTHDEEKQ</sequence>
<protein>
    <submittedName>
        <fullName evidence="6">DeoR/GlpR family DNA-binding transcription regulator</fullName>
    </submittedName>
</protein>
<dbReference type="SUPFAM" id="SSF46785">
    <property type="entry name" value="Winged helix' DNA-binding domain"/>
    <property type="match status" value="1"/>
</dbReference>
<keyword evidence="2 6" id="KW-0238">DNA-binding</keyword>
<evidence type="ECO:0000256" key="4">
    <source>
        <dbReference type="SAM" id="MobiDB-lite"/>
    </source>
</evidence>
<evidence type="ECO:0000313" key="7">
    <source>
        <dbReference type="Proteomes" id="UP001162740"/>
    </source>
</evidence>
<dbReference type="GO" id="GO:0003700">
    <property type="term" value="F:DNA-binding transcription factor activity"/>
    <property type="evidence" value="ECO:0007669"/>
    <property type="project" value="InterPro"/>
</dbReference>
<dbReference type="InterPro" id="IPR036388">
    <property type="entry name" value="WH-like_DNA-bd_sf"/>
</dbReference>
<dbReference type="PANTHER" id="PTHR30363">
    <property type="entry name" value="HTH-TYPE TRANSCRIPTIONAL REGULATOR SRLR-RELATED"/>
    <property type="match status" value="1"/>
</dbReference>
<gene>
    <name evidence="6" type="ORF">KUM34_026740</name>
</gene>
<dbReference type="PANTHER" id="PTHR30363:SF44">
    <property type="entry name" value="AGA OPERON TRANSCRIPTIONAL REPRESSOR-RELATED"/>
    <property type="match status" value="1"/>
</dbReference>
<dbReference type="Pfam" id="PF00455">
    <property type="entry name" value="DeoRC"/>
    <property type="match status" value="1"/>
</dbReference>
<dbReference type="InterPro" id="IPR037171">
    <property type="entry name" value="NagB/RpiA_transferase-like"/>
</dbReference>
<evidence type="ECO:0000256" key="1">
    <source>
        <dbReference type="ARBA" id="ARBA00023015"/>
    </source>
</evidence>
<dbReference type="AlphaFoldDB" id="A0AA47ADM1"/>
<name>A0AA47ADM1_RHORH</name>
<feature type="region of interest" description="Disordered" evidence="4">
    <location>
        <begin position="261"/>
        <end position="291"/>
    </location>
</feature>
<dbReference type="PROSITE" id="PS51000">
    <property type="entry name" value="HTH_DEOR_2"/>
    <property type="match status" value="1"/>
</dbReference>
<keyword evidence="6" id="KW-0614">Plasmid</keyword>
<dbReference type="SUPFAM" id="SSF100950">
    <property type="entry name" value="NagB/RpiA/CoA transferase-like"/>
    <property type="match status" value="1"/>
</dbReference>